<keyword evidence="2" id="KW-1185">Reference proteome</keyword>
<evidence type="ECO:0008006" key="3">
    <source>
        <dbReference type="Google" id="ProtNLM"/>
    </source>
</evidence>
<dbReference type="InterPro" id="IPR024507">
    <property type="entry name" value="AtzH-like"/>
</dbReference>
<dbReference type="Proteomes" id="UP000648075">
    <property type="component" value="Unassembled WGS sequence"/>
</dbReference>
<sequence>MKINDPGTVAEVTAAFELYEQALMANEIDVLDGLFWQSELTVRIGPGQNLYGIDAIRAFRVNRPGGSPARDLLAVRVTTFGDDFATVNAEFQRAGAPRPGRQSQTWARMADGWRIVSAHISMLGEGH</sequence>
<evidence type="ECO:0000313" key="1">
    <source>
        <dbReference type="EMBL" id="GGY99054.1"/>
    </source>
</evidence>
<gene>
    <name evidence="1" type="ORF">GCM10011614_12460</name>
</gene>
<organism evidence="1 2">
    <name type="scientific">Novosphingobium colocasiae</name>
    <dbReference type="NCBI Taxonomy" id="1256513"/>
    <lineage>
        <taxon>Bacteria</taxon>
        <taxon>Pseudomonadati</taxon>
        <taxon>Pseudomonadota</taxon>
        <taxon>Alphaproteobacteria</taxon>
        <taxon>Sphingomonadales</taxon>
        <taxon>Sphingomonadaceae</taxon>
        <taxon>Novosphingobium</taxon>
    </lineage>
</organism>
<dbReference type="AlphaFoldDB" id="A0A918PDK1"/>
<dbReference type="NCBIfam" id="NF033625">
    <property type="entry name" value="HpxZ"/>
    <property type="match status" value="1"/>
</dbReference>
<evidence type="ECO:0000313" key="2">
    <source>
        <dbReference type="Proteomes" id="UP000648075"/>
    </source>
</evidence>
<dbReference type="SUPFAM" id="SSF54427">
    <property type="entry name" value="NTF2-like"/>
    <property type="match status" value="1"/>
</dbReference>
<proteinExistence type="predicted"/>
<dbReference type="RefSeq" id="WP_189620282.1">
    <property type="nucleotide sequence ID" value="NZ_BMZA01000003.1"/>
</dbReference>
<reference evidence="1" key="1">
    <citation type="journal article" date="2014" name="Int. J. Syst. Evol. Microbiol.">
        <title>Complete genome sequence of Corynebacterium casei LMG S-19264T (=DSM 44701T), isolated from a smear-ripened cheese.</title>
        <authorList>
            <consortium name="US DOE Joint Genome Institute (JGI-PGF)"/>
            <person name="Walter F."/>
            <person name="Albersmeier A."/>
            <person name="Kalinowski J."/>
            <person name="Ruckert C."/>
        </authorList>
    </citation>
    <scope>NUCLEOTIDE SEQUENCE</scope>
    <source>
        <strain evidence="1">KCTC 32255</strain>
    </source>
</reference>
<comment type="caution">
    <text evidence="1">The sequence shown here is derived from an EMBL/GenBank/DDBJ whole genome shotgun (WGS) entry which is preliminary data.</text>
</comment>
<protein>
    <recommendedName>
        <fullName evidence="3">Oxalurate catabolism protein HpxZ</fullName>
    </recommendedName>
</protein>
<accession>A0A918PDK1</accession>
<dbReference type="Pfam" id="PF11533">
    <property type="entry name" value="AtzH-like"/>
    <property type="match status" value="1"/>
</dbReference>
<dbReference type="InterPro" id="IPR032710">
    <property type="entry name" value="NTF2-like_dom_sf"/>
</dbReference>
<dbReference type="EMBL" id="BMZA01000003">
    <property type="protein sequence ID" value="GGY99054.1"/>
    <property type="molecule type" value="Genomic_DNA"/>
</dbReference>
<name>A0A918PDK1_9SPHN</name>
<reference evidence="1" key="2">
    <citation type="submission" date="2020-09" db="EMBL/GenBank/DDBJ databases">
        <authorList>
            <person name="Sun Q."/>
            <person name="Kim S."/>
        </authorList>
    </citation>
    <scope>NUCLEOTIDE SEQUENCE</scope>
    <source>
        <strain evidence="1">KCTC 32255</strain>
    </source>
</reference>
<dbReference type="Gene3D" id="3.10.450.50">
    <property type="match status" value="1"/>
</dbReference>